<dbReference type="AlphaFoldDB" id="A0A975T1P6"/>
<dbReference type="InterPro" id="IPR030395">
    <property type="entry name" value="GP_PDE_dom"/>
</dbReference>
<evidence type="ECO:0000259" key="1">
    <source>
        <dbReference type="PROSITE" id="PS51704"/>
    </source>
</evidence>
<name>A0A975T1P6_9ACTN</name>
<dbReference type="GO" id="GO:0006629">
    <property type="term" value="P:lipid metabolic process"/>
    <property type="evidence" value="ECO:0007669"/>
    <property type="project" value="InterPro"/>
</dbReference>
<dbReference type="KEGG" id="nps:KRR39_08690"/>
<dbReference type="Proteomes" id="UP000683575">
    <property type="component" value="Chromosome"/>
</dbReference>
<keyword evidence="3" id="KW-1185">Reference proteome</keyword>
<proteinExistence type="predicted"/>
<dbReference type="GO" id="GO:0008081">
    <property type="term" value="F:phosphoric diester hydrolase activity"/>
    <property type="evidence" value="ECO:0007669"/>
    <property type="project" value="InterPro"/>
</dbReference>
<feature type="domain" description="GP-PDE" evidence="1">
    <location>
        <begin position="27"/>
        <end position="265"/>
    </location>
</feature>
<dbReference type="EMBL" id="CP077062">
    <property type="protein sequence ID" value="QWZ09792.1"/>
    <property type="molecule type" value="Genomic_DNA"/>
</dbReference>
<protein>
    <submittedName>
        <fullName evidence="2">Glycerophosphodiester phosphodiesterase</fullName>
    </submittedName>
</protein>
<dbReference type="PANTHER" id="PTHR43805:SF1">
    <property type="entry name" value="GP-PDE DOMAIN-CONTAINING PROTEIN"/>
    <property type="match status" value="1"/>
</dbReference>
<reference evidence="2" key="1">
    <citation type="submission" date="2021-06" db="EMBL/GenBank/DDBJ databases">
        <title>Complete genome sequence of Nocardioides sp. G188.</title>
        <authorList>
            <person name="Im W.-T."/>
        </authorList>
    </citation>
    <scope>NUCLEOTIDE SEQUENCE</scope>
    <source>
        <strain evidence="2">G188</strain>
    </source>
</reference>
<organism evidence="2 3">
    <name type="scientific">Nocardioides panacis</name>
    <dbReference type="NCBI Taxonomy" id="2849501"/>
    <lineage>
        <taxon>Bacteria</taxon>
        <taxon>Bacillati</taxon>
        <taxon>Actinomycetota</taxon>
        <taxon>Actinomycetes</taxon>
        <taxon>Propionibacteriales</taxon>
        <taxon>Nocardioidaceae</taxon>
        <taxon>Nocardioides</taxon>
    </lineage>
</organism>
<evidence type="ECO:0000313" key="2">
    <source>
        <dbReference type="EMBL" id="QWZ09792.1"/>
    </source>
</evidence>
<gene>
    <name evidence="2" type="ORF">KRR39_08690</name>
</gene>
<dbReference type="CDD" id="cd08561">
    <property type="entry name" value="GDPD_cytoplasmic_ScUgpQ2_like"/>
    <property type="match status" value="1"/>
</dbReference>
<dbReference type="PROSITE" id="PS51704">
    <property type="entry name" value="GP_PDE"/>
    <property type="match status" value="1"/>
</dbReference>
<evidence type="ECO:0000313" key="3">
    <source>
        <dbReference type="Proteomes" id="UP000683575"/>
    </source>
</evidence>
<dbReference type="PANTHER" id="PTHR43805">
    <property type="entry name" value="GLYCEROPHOSPHORYL DIESTER PHOSPHODIESTERASE"/>
    <property type="match status" value="1"/>
</dbReference>
<dbReference type="Pfam" id="PF03009">
    <property type="entry name" value="GDPD"/>
    <property type="match status" value="1"/>
</dbReference>
<accession>A0A975T1P6</accession>
<sequence length="275" mass="29855">MDVDTARVTRPHTGFPYLDAGRDSGGVLAFAHRGGAHHPDLVGLENTLTAFEHAVGLGYTHLETDVHLTSDGVLLAFHDGVLDRVTTSTGTIADLAYVDLADALIGGREPIPLMADLLEQFPRTCFNIDLKSDAAVPVLAALVERTGAHHRVGIGSFSETRLRDFRRRVSRPVATSYGPLGVSLGRFAPRLLAEMVLRGRGDAFQVPHRLRGATLVTEGFVERAHAAGRPVHVWTVDDPAEMHELLDLGVDGLMTDRTDVLREVLVDRGLWRGTP</sequence>